<keyword evidence="2" id="KW-1185">Reference proteome</keyword>
<organism evidence="1 2">
    <name type="scientific">Pleomassaria siparia CBS 279.74</name>
    <dbReference type="NCBI Taxonomy" id="1314801"/>
    <lineage>
        <taxon>Eukaryota</taxon>
        <taxon>Fungi</taxon>
        <taxon>Dikarya</taxon>
        <taxon>Ascomycota</taxon>
        <taxon>Pezizomycotina</taxon>
        <taxon>Dothideomycetes</taxon>
        <taxon>Pleosporomycetidae</taxon>
        <taxon>Pleosporales</taxon>
        <taxon>Pleomassariaceae</taxon>
        <taxon>Pleomassaria</taxon>
    </lineage>
</organism>
<dbReference type="Proteomes" id="UP000799428">
    <property type="component" value="Unassembled WGS sequence"/>
</dbReference>
<reference evidence="1" key="1">
    <citation type="journal article" date="2020" name="Stud. Mycol.">
        <title>101 Dothideomycetes genomes: a test case for predicting lifestyles and emergence of pathogens.</title>
        <authorList>
            <person name="Haridas S."/>
            <person name="Albert R."/>
            <person name="Binder M."/>
            <person name="Bloem J."/>
            <person name="Labutti K."/>
            <person name="Salamov A."/>
            <person name="Andreopoulos B."/>
            <person name="Baker S."/>
            <person name="Barry K."/>
            <person name="Bills G."/>
            <person name="Bluhm B."/>
            <person name="Cannon C."/>
            <person name="Castanera R."/>
            <person name="Culley D."/>
            <person name="Daum C."/>
            <person name="Ezra D."/>
            <person name="Gonzalez J."/>
            <person name="Henrissat B."/>
            <person name="Kuo A."/>
            <person name="Liang C."/>
            <person name="Lipzen A."/>
            <person name="Lutzoni F."/>
            <person name="Magnuson J."/>
            <person name="Mondo S."/>
            <person name="Nolan M."/>
            <person name="Ohm R."/>
            <person name="Pangilinan J."/>
            <person name="Park H.-J."/>
            <person name="Ramirez L."/>
            <person name="Alfaro M."/>
            <person name="Sun H."/>
            <person name="Tritt A."/>
            <person name="Yoshinaga Y."/>
            <person name="Zwiers L.-H."/>
            <person name="Turgeon B."/>
            <person name="Goodwin S."/>
            <person name="Spatafora J."/>
            <person name="Crous P."/>
            <person name="Grigoriev I."/>
        </authorList>
    </citation>
    <scope>NUCLEOTIDE SEQUENCE</scope>
    <source>
        <strain evidence="1">CBS 279.74</strain>
    </source>
</reference>
<sequence>MVKISPMSLVWHVMANVVSTLVGVQVLASACGLHHHQSQKQTRPISLLQILIGQQLYCPSVKRLVTDLILQQKKLFEDGSWTYQFEFLRDLGSTELFIIIMEVELSWESTFM</sequence>
<protein>
    <submittedName>
        <fullName evidence="1">Uncharacterized protein</fullName>
    </submittedName>
</protein>
<dbReference type="AlphaFoldDB" id="A0A6G1JS66"/>
<evidence type="ECO:0000313" key="1">
    <source>
        <dbReference type="EMBL" id="KAF2703007.1"/>
    </source>
</evidence>
<dbReference type="EMBL" id="MU005790">
    <property type="protein sequence ID" value="KAF2703007.1"/>
    <property type="molecule type" value="Genomic_DNA"/>
</dbReference>
<name>A0A6G1JS66_9PLEO</name>
<accession>A0A6G1JS66</accession>
<evidence type="ECO:0000313" key="2">
    <source>
        <dbReference type="Proteomes" id="UP000799428"/>
    </source>
</evidence>
<gene>
    <name evidence="1" type="ORF">K504DRAFT_508418</name>
</gene>
<dbReference type="PROSITE" id="PS51257">
    <property type="entry name" value="PROKAR_LIPOPROTEIN"/>
    <property type="match status" value="1"/>
</dbReference>
<proteinExistence type="predicted"/>